<feature type="region of interest" description="Disordered" evidence="1">
    <location>
        <begin position="40"/>
        <end position="70"/>
    </location>
</feature>
<evidence type="ECO:0000256" key="1">
    <source>
        <dbReference type="SAM" id="MobiDB-lite"/>
    </source>
</evidence>
<gene>
    <name evidence="2" type="ORF">GCM10011503_01890</name>
</gene>
<sequence>MEKFAQLQSVPRAVCAAAPVPKSILPPLTEVRIRRALARSDATSPIAGLTGDGAGKSPPRPYSPVAEPAEPITTKVCTAAKTMASRKATPIEASV</sequence>
<dbReference type="EMBL" id="BMKF01000001">
    <property type="protein sequence ID" value="GGB57125.1"/>
    <property type="molecule type" value="Genomic_DNA"/>
</dbReference>
<evidence type="ECO:0000313" key="3">
    <source>
        <dbReference type="Proteomes" id="UP000628854"/>
    </source>
</evidence>
<reference evidence="3" key="1">
    <citation type="journal article" date="2019" name="Int. J. Syst. Evol. Microbiol.">
        <title>The Global Catalogue of Microorganisms (GCM) 10K type strain sequencing project: providing services to taxonomists for standard genome sequencing and annotation.</title>
        <authorList>
            <consortium name="The Broad Institute Genomics Platform"/>
            <consortium name="The Broad Institute Genome Sequencing Center for Infectious Disease"/>
            <person name="Wu L."/>
            <person name="Ma J."/>
        </authorList>
    </citation>
    <scope>NUCLEOTIDE SEQUENCE [LARGE SCALE GENOMIC DNA]</scope>
    <source>
        <strain evidence="3">CGMCC 1.15928</strain>
    </source>
</reference>
<proteinExistence type="predicted"/>
<comment type="caution">
    <text evidence="2">The sequence shown here is derived from an EMBL/GenBank/DDBJ whole genome shotgun (WGS) entry which is preliminary data.</text>
</comment>
<accession>A0ABQ1J4D4</accession>
<name>A0ABQ1J4D4_9PROT</name>
<keyword evidence="3" id="KW-1185">Reference proteome</keyword>
<organism evidence="2 3">
    <name type="scientific">Henriciella pelagia</name>
    <dbReference type="NCBI Taxonomy" id="1977912"/>
    <lineage>
        <taxon>Bacteria</taxon>
        <taxon>Pseudomonadati</taxon>
        <taxon>Pseudomonadota</taxon>
        <taxon>Alphaproteobacteria</taxon>
        <taxon>Hyphomonadales</taxon>
        <taxon>Hyphomonadaceae</taxon>
        <taxon>Henriciella</taxon>
    </lineage>
</organism>
<dbReference type="Proteomes" id="UP000628854">
    <property type="component" value="Unassembled WGS sequence"/>
</dbReference>
<protein>
    <submittedName>
        <fullName evidence="2">Uncharacterized protein</fullName>
    </submittedName>
</protein>
<evidence type="ECO:0000313" key="2">
    <source>
        <dbReference type="EMBL" id="GGB57125.1"/>
    </source>
</evidence>